<protein>
    <submittedName>
        <fullName evidence="2">Uncharacterized protein</fullName>
    </submittedName>
</protein>
<dbReference type="CTD" id="20240697"/>
<name>V3ZNA8_LOTGI</name>
<reference evidence="2 3" key="1">
    <citation type="journal article" date="2013" name="Nature">
        <title>Insights into bilaterian evolution from three spiralian genomes.</title>
        <authorList>
            <person name="Simakov O."/>
            <person name="Marletaz F."/>
            <person name="Cho S.J."/>
            <person name="Edsinger-Gonzales E."/>
            <person name="Havlak P."/>
            <person name="Hellsten U."/>
            <person name="Kuo D.H."/>
            <person name="Larsson T."/>
            <person name="Lv J."/>
            <person name="Arendt D."/>
            <person name="Savage R."/>
            <person name="Osoegawa K."/>
            <person name="de Jong P."/>
            <person name="Grimwood J."/>
            <person name="Chapman J.A."/>
            <person name="Shapiro H."/>
            <person name="Aerts A."/>
            <person name="Otillar R.P."/>
            <person name="Terry A.Y."/>
            <person name="Boore J.L."/>
            <person name="Grigoriev I.V."/>
            <person name="Lindberg D.R."/>
            <person name="Seaver E.C."/>
            <person name="Weisblat D.A."/>
            <person name="Putnam N.H."/>
            <person name="Rokhsar D.S."/>
        </authorList>
    </citation>
    <scope>NUCLEOTIDE SEQUENCE [LARGE SCALE GENOMIC DNA]</scope>
</reference>
<organism evidence="2 3">
    <name type="scientific">Lottia gigantea</name>
    <name type="common">Giant owl limpet</name>
    <dbReference type="NCBI Taxonomy" id="225164"/>
    <lineage>
        <taxon>Eukaryota</taxon>
        <taxon>Metazoa</taxon>
        <taxon>Spiralia</taxon>
        <taxon>Lophotrochozoa</taxon>
        <taxon>Mollusca</taxon>
        <taxon>Gastropoda</taxon>
        <taxon>Patellogastropoda</taxon>
        <taxon>Lottioidea</taxon>
        <taxon>Lottiidae</taxon>
        <taxon>Lottia</taxon>
    </lineage>
</organism>
<gene>
    <name evidence="2" type="ORF">LOTGIDRAFT_167796</name>
</gene>
<dbReference type="KEGG" id="lgi:LOTGIDRAFT_167796"/>
<dbReference type="EMBL" id="KB203251">
    <property type="protein sequence ID" value="ESO85817.1"/>
    <property type="molecule type" value="Genomic_DNA"/>
</dbReference>
<dbReference type="HOGENOM" id="CLU_1888123_0_0_1"/>
<keyword evidence="3" id="KW-1185">Reference proteome</keyword>
<dbReference type="RefSeq" id="XP_009063548.1">
    <property type="nucleotide sequence ID" value="XM_009065300.1"/>
</dbReference>
<proteinExistence type="predicted"/>
<dbReference type="GeneID" id="20240697"/>
<feature type="compositionally biased region" description="Low complexity" evidence="1">
    <location>
        <begin position="69"/>
        <end position="95"/>
    </location>
</feature>
<sequence>MSKSPVSNCPVSNCPVTNSSYFRKLATAAVTFNCQLFLTSARNNEPTKIYYEKWTSNMQSYSALELGRSSLQSSSTSKHSSTVSSTIGTSLSSTTNPKHSSSHHQSHDTLSQFAEIKTEKLSFEESMNLPDQSTK</sequence>
<evidence type="ECO:0000313" key="2">
    <source>
        <dbReference type="EMBL" id="ESO85817.1"/>
    </source>
</evidence>
<dbReference type="Proteomes" id="UP000030746">
    <property type="component" value="Unassembled WGS sequence"/>
</dbReference>
<evidence type="ECO:0000313" key="3">
    <source>
        <dbReference type="Proteomes" id="UP000030746"/>
    </source>
</evidence>
<evidence type="ECO:0000256" key="1">
    <source>
        <dbReference type="SAM" id="MobiDB-lite"/>
    </source>
</evidence>
<feature type="region of interest" description="Disordered" evidence="1">
    <location>
        <begin position="67"/>
        <end position="111"/>
    </location>
</feature>
<accession>V3ZNA8</accession>
<dbReference type="AlphaFoldDB" id="V3ZNA8"/>